<protein>
    <submittedName>
        <fullName evidence="2">Uncharacterized protein</fullName>
    </submittedName>
</protein>
<dbReference type="EMBL" id="RKHR01000005">
    <property type="protein sequence ID" value="ROS00369.1"/>
    <property type="molecule type" value="Genomic_DNA"/>
</dbReference>
<comment type="caution">
    <text evidence="2">The sequence shown here is derived from an EMBL/GenBank/DDBJ whole genome shotgun (WGS) entry which is preliminary data.</text>
</comment>
<keyword evidence="1" id="KW-0732">Signal</keyword>
<feature type="signal peptide" evidence="1">
    <location>
        <begin position="1"/>
        <end position="24"/>
    </location>
</feature>
<dbReference type="RefSeq" id="WP_148059427.1">
    <property type="nucleotide sequence ID" value="NZ_RKHR01000005.1"/>
</dbReference>
<reference evidence="2 3" key="1">
    <citation type="submission" date="2018-11" db="EMBL/GenBank/DDBJ databases">
        <title>Genomic Encyclopedia of Type Strains, Phase IV (KMG-IV): sequencing the most valuable type-strain genomes for metagenomic binning, comparative biology and taxonomic classification.</title>
        <authorList>
            <person name="Goeker M."/>
        </authorList>
    </citation>
    <scope>NUCLEOTIDE SEQUENCE [LARGE SCALE GENOMIC DNA]</scope>
    <source>
        <strain evidence="2 3">DSM 100316</strain>
    </source>
</reference>
<evidence type="ECO:0000256" key="1">
    <source>
        <dbReference type="SAM" id="SignalP"/>
    </source>
</evidence>
<name>A0A3N2DL14_9GAMM</name>
<evidence type="ECO:0000313" key="2">
    <source>
        <dbReference type="EMBL" id="ROS00369.1"/>
    </source>
</evidence>
<accession>A0A3N2DL14</accession>
<dbReference type="AlphaFoldDB" id="A0A3N2DL14"/>
<proteinExistence type="predicted"/>
<sequence>MKNKSKLTKLAMATSLVISANSMAMESLTPEKKIIKFSSTETPLSQSLSQDYRFNIFTASAAKETQETIEASIAAADLVYVNLEGYSGEEVRLNQYLSEAFKQDKLIVLEKSNPYSEPVVFDALPISVNAEIVLYKPRYHTNNNSSQIYLFGDTQMTLEKKPTQYFLGDPETQQMVEVDGKGGNIKLADTITKTQLSSMSGNELSAALGQVKEAIQTLNSAYIPNTIKASNHSNIPTYECPDEAFDEKLCLITKASSLPYKNPDAEPDTTITSHYTVAMYRKEGDTKVYVAAYGSVDNPRMEKDHEQERGYFVRDLTVEVDTIPDTSYPRAPLVLYNSWPKNHNNVTSITTTDGYSFEIKATGGGAGDEPKWDLGGTFKYDSKTAKTMPLYDWATVAYGNGYNKEWDFSIDRYKTPGDWIKRGFLWRPLGFHEVPAMSKGGFHYVTESVWRGEDDITGKFPIQITKQFTNTFLWWAGYNHAAYDNITHTLQLPLIHADIDILKMPPED</sequence>
<gene>
    <name evidence="2" type="ORF">EDC56_3020</name>
</gene>
<evidence type="ECO:0000313" key="3">
    <source>
        <dbReference type="Proteomes" id="UP000275394"/>
    </source>
</evidence>
<dbReference type="Proteomes" id="UP000275394">
    <property type="component" value="Unassembled WGS sequence"/>
</dbReference>
<organism evidence="2 3">
    <name type="scientific">Sinobacterium caligoides</name>
    <dbReference type="NCBI Taxonomy" id="933926"/>
    <lineage>
        <taxon>Bacteria</taxon>
        <taxon>Pseudomonadati</taxon>
        <taxon>Pseudomonadota</taxon>
        <taxon>Gammaproteobacteria</taxon>
        <taxon>Cellvibrionales</taxon>
        <taxon>Spongiibacteraceae</taxon>
        <taxon>Sinobacterium</taxon>
    </lineage>
</organism>
<feature type="chain" id="PRO_5018327472" evidence="1">
    <location>
        <begin position="25"/>
        <end position="508"/>
    </location>
</feature>
<keyword evidence="3" id="KW-1185">Reference proteome</keyword>